<reference evidence="3 4" key="1">
    <citation type="submission" date="2016-07" db="EMBL/GenBank/DDBJ databases">
        <title>Pervasive Adenine N6-methylation of Active Genes in Fungi.</title>
        <authorList>
            <consortium name="DOE Joint Genome Institute"/>
            <person name="Mondo S.J."/>
            <person name="Dannebaum R.O."/>
            <person name="Kuo R.C."/>
            <person name="Labutti K."/>
            <person name="Haridas S."/>
            <person name="Kuo A."/>
            <person name="Salamov A."/>
            <person name="Ahrendt S.R."/>
            <person name="Lipzen A."/>
            <person name="Sullivan W."/>
            <person name="Andreopoulos W.B."/>
            <person name="Clum A."/>
            <person name="Lindquist E."/>
            <person name="Daum C."/>
            <person name="Ramamoorthy G.K."/>
            <person name="Gryganskyi A."/>
            <person name="Culley D."/>
            <person name="Magnuson J.K."/>
            <person name="James T.Y."/>
            <person name="O'Malley M.A."/>
            <person name="Stajich J.E."/>
            <person name="Spatafora J.W."/>
            <person name="Visel A."/>
            <person name="Grigoriev I.V."/>
        </authorList>
    </citation>
    <scope>NUCLEOTIDE SEQUENCE [LARGE SCALE GENOMIC DNA]</scope>
    <source>
        <strain evidence="3 4">CBS 129021</strain>
    </source>
</reference>
<dbReference type="GeneID" id="63777693"/>
<dbReference type="PROSITE" id="PS01009">
    <property type="entry name" value="CRISP_1"/>
    <property type="match status" value="1"/>
</dbReference>
<proteinExistence type="predicted"/>
<dbReference type="STRING" id="1141098.A0A1Y2D9A3"/>
<sequence>MLKSTQSVTPNSFHSSIVIIFLLIPLITAQSTTIIITVGPTIPTAAPEFTNERTFTSAILNSTNFYRTKHNASSVRWNSTLVDFALSYLDSTCDFAHSGGPYGENLALGCSNATSCVEAWGNERDEYDFGNPDFSEATGHFTQLVWKTTTDVGCSARICGDAGWYLVCEYWPRGNIIGEFREEVGDDVNESTMVRMNVYAVVAAMLVTCFLL</sequence>
<accession>A0A1Y2D9A3</accession>
<dbReference type="EMBL" id="MCFJ01000025">
    <property type="protein sequence ID" value="ORY55850.1"/>
    <property type="molecule type" value="Genomic_DNA"/>
</dbReference>
<evidence type="ECO:0000256" key="1">
    <source>
        <dbReference type="SAM" id="SignalP"/>
    </source>
</evidence>
<evidence type="ECO:0000313" key="4">
    <source>
        <dbReference type="Proteomes" id="UP000193689"/>
    </source>
</evidence>
<dbReference type="RefSeq" id="XP_040709802.1">
    <property type="nucleotide sequence ID" value="XM_040861481.1"/>
</dbReference>
<evidence type="ECO:0000259" key="2">
    <source>
        <dbReference type="SMART" id="SM00198"/>
    </source>
</evidence>
<keyword evidence="4" id="KW-1185">Reference proteome</keyword>
<dbReference type="SUPFAM" id="SSF55797">
    <property type="entry name" value="PR-1-like"/>
    <property type="match status" value="1"/>
</dbReference>
<evidence type="ECO:0000313" key="3">
    <source>
        <dbReference type="EMBL" id="ORY55850.1"/>
    </source>
</evidence>
<dbReference type="AlphaFoldDB" id="A0A1Y2D9A3"/>
<feature type="domain" description="SCP" evidence="2">
    <location>
        <begin position="54"/>
        <end position="178"/>
    </location>
</feature>
<dbReference type="InterPro" id="IPR018244">
    <property type="entry name" value="Allrgn_V5/Tpx1_CS"/>
</dbReference>
<dbReference type="OrthoDB" id="337038at2759"/>
<dbReference type="PANTHER" id="PTHR10334">
    <property type="entry name" value="CYSTEINE-RICH SECRETORY PROTEIN-RELATED"/>
    <property type="match status" value="1"/>
</dbReference>
<name>A0A1Y2D9A3_9PEZI</name>
<dbReference type="Proteomes" id="UP000193689">
    <property type="component" value="Unassembled WGS sequence"/>
</dbReference>
<dbReference type="InterPro" id="IPR001283">
    <property type="entry name" value="CRISP-related"/>
</dbReference>
<dbReference type="InterPro" id="IPR014044">
    <property type="entry name" value="CAP_dom"/>
</dbReference>
<dbReference type="Pfam" id="PF00188">
    <property type="entry name" value="CAP"/>
    <property type="match status" value="1"/>
</dbReference>
<protein>
    <submittedName>
        <fullName evidence="3">SCP-like extracellular protein</fullName>
    </submittedName>
</protein>
<comment type="caution">
    <text evidence="3">The sequence shown here is derived from an EMBL/GenBank/DDBJ whole genome shotgun (WGS) entry which is preliminary data.</text>
</comment>
<dbReference type="PRINTS" id="PR00837">
    <property type="entry name" value="V5TPXLIKE"/>
</dbReference>
<dbReference type="InParanoid" id="A0A1Y2D9A3"/>
<dbReference type="SMART" id="SM00198">
    <property type="entry name" value="SCP"/>
    <property type="match status" value="1"/>
</dbReference>
<organism evidence="3 4">
    <name type="scientific">Pseudomassariella vexata</name>
    <dbReference type="NCBI Taxonomy" id="1141098"/>
    <lineage>
        <taxon>Eukaryota</taxon>
        <taxon>Fungi</taxon>
        <taxon>Dikarya</taxon>
        <taxon>Ascomycota</taxon>
        <taxon>Pezizomycotina</taxon>
        <taxon>Sordariomycetes</taxon>
        <taxon>Xylariomycetidae</taxon>
        <taxon>Amphisphaeriales</taxon>
        <taxon>Pseudomassariaceae</taxon>
        <taxon>Pseudomassariella</taxon>
    </lineage>
</organism>
<gene>
    <name evidence="3" type="ORF">BCR38DRAFT_451736</name>
</gene>
<feature type="signal peptide" evidence="1">
    <location>
        <begin position="1"/>
        <end position="29"/>
    </location>
</feature>
<dbReference type="Gene3D" id="3.40.33.10">
    <property type="entry name" value="CAP"/>
    <property type="match status" value="1"/>
</dbReference>
<keyword evidence="1" id="KW-0732">Signal</keyword>
<dbReference type="GO" id="GO:0005576">
    <property type="term" value="C:extracellular region"/>
    <property type="evidence" value="ECO:0007669"/>
    <property type="project" value="InterPro"/>
</dbReference>
<feature type="chain" id="PRO_5012801993" evidence="1">
    <location>
        <begin position="30"/>
        <end position="212"/>
    </location>
</feature>
<dbReference type="InterPro" id="IPR035940">
    <property type="entry name" value="CAP_sf"/>
</dbReference>